<gene>
    <name evidence="3" type="ORF">OEZ85_002058</name>
</gene>
<dbReference type="PANTHER" id="PTHR12856">
    <property type="entry name" value="TRANSCRIPTION INITIATION FACTOR IIH-RELATED"/>
    <property type="match status" value="1"/>
</dbReference>
<sequence>MAADRVLSSKPCSLQNADKSYTDGTFYVFSTLARFMAKDGSGQKLEIEILDIKGQKRSKSNPLLMLETSTKGKPVLKFITQDDREAVVAAITQATEALQQAALSAVSGAAGEAPAAAAAGGAAGQQQQQAAIGGMRLTPEQRQGLLATNKAIAAQHKALVVEAQALTDDEFWASAAVQRAAGVSGAPTTTARSSQRGLSNRLVDLARQNKTTADGRVARLTMTSEDERQLLAENPALRQVYEAQVGNQMSREEFWERYFKYYMSKRAKREKAASKFKQLQQSISASSAAAVADMGGQPQGQAAADAEDGNRELEGLFSVLEGPALDADTRRALKRRLNPLVDLAAAAEDKLTPDGYGLAHNAARGDAESVQGYTSLSQQLAQDYNVHSAAVIGRPPLSAAAAAQHHAKAGSSAAAAAGGGSKPPAGSRGVSPAAGSSAAAAAAAGGSAGLEAGSEMTEEDIQHCRQQAGIAMEDLQAPLQQQFEELRVNDPRLYFRVQQQQQQQQQQLPVKQPPLQQQQQQQQDVVQLLRSIDPLSLLDPPMASAAAKQALHELAGGDLAGATGGRGGPGSLPQETLDFVQQQSMVIDELLRHFWALIPVNTEEKKAKFIRIQRSMDAVYEVLNKHVNSCSHGHKAALTRLVKPLWEQLDLNIAAAKNVERGLQEKQRQAAARRAAAQQQRA</sequence>
<dbReference type="InterPro" id="IPR005607">
    <property type="entry name" value="BSD_dom"/>
</dbReference>
<protein>
    <recommendedName>
        <fullName evidence="2">BSD domain-containing protein</fullName>
    </recommendedName>
</protein>
<dbReference type="Proteomes" id="UP001244341">
    <property type="component" value="Chromosome 6b"/>
</dbReference>
<feature type="region of interest" description="Disordered" evidence="1">
    <location>
        <begin position="413"/>
        <end position="433"/>
    </location>
</feature>
<dbReference type="Gene3D" id="6.10.140.1200">
    <property type="match status" value="1"/>
</dbReference>
<evidence type="ECO:0000313" key="3">
    <source>
        <dbReference type="EMBL" id="WIA15401.1"/>
    </source>
</evidence>
<dbReference type="PROSITE" id="PS50858">
    <property type="entry name" value="BSD"/>
    <property type="match status" value="1"/>
</dbReference>
<dbReference type="InterPro" id="IPR027079">
    <property type="entry name" value="Tfb1/GTF2H1"/>
</dbReference>
<dbReference type="Pfam" id="PF03909">
    <property type="entry name" value="BSD"/>
    <property type="match status" value="1"/>
</dbReference>
<accession>A0ABY8U1S4</accession>
<name>A0ABY8U1S4_TETOB</name>
<evidence type="ECO:0000313" key="4">
    <source>
        <dbReference type="Proteomes" id="UP001244341"/>
    </source>
</evidence>
<organism evidence="3 4">
    <name type="scientific">Tetradesmus obliquus</name>
    <name type="common">Green alga</name>
    <name type="synonym">Acutodesmus obliquus</name>
    <dbReference type="NCBI Taxonomy" id="3088"/>
    <lineage>
        <taxon>Eukaryota</taxon>
        <taxon>Viridiplantae</taxon>
        <taxon>Chlorophyta</taxon>
        <taxon>core chlorophytes</taxon>
        <taxon>Chlorophyceae</taxon>
        <taxon>CS clade</taxon>
        <taxon>Sphaeropleales</taxon>
        <taxon>Scenedesmaceae</taxon>
        <taxon>Tetradesmus</taxon>
    </lineage>
</organism>
<evidence type="ECO:0000256" key="1">
    <source>
        <dbReference type="SAM" id="MobiDB-lite"/>
    </source>
</evidence>
<dbReference type="SUPFAM" id="SSF140383">
    <property type="entry name" value="BSD domain-like"/>
    <property type="match status" value="1"/>
</dbReference>
<feature type="domain" description="BSD" evidence="2">
    <location>
        <begin position="207"/>
        <end position="266"/>
    </location>
</feature>
<keyword evidence="4" id="KW-1185">Reference proteome</keyword>
<dbReference type="InterPro" id="IPR035925">
    <property type="entry name" value="BSD_dom_sf"/>
</dbReference>
<reference evidence="3 4" key="1">
    <citation type="submission" date="2023-05" db="EMBL/GenBank/DDBJ databases">
        <title>A 100% complete, gapless, phased diploid assembly of the Scenedesmus obliquus UTEX 3031 genome.</title>
        <authorList>
            <person name="Biondi T.C."/>
            <person name="Hanschen E.R."/>
            <person name="Kwon T."/>
            <person name="Eng W."/>
            <person name="Kruse C.P.S."/>
            <person name="Koehler S.I."/>
            <person name="Kunde Y."/>
            <person name="Gleasner C.D."/>
            <person name="You Mak K.T."/>
            <person name="Polle J."/>
            <person name="Hovde B.T."/>
            <person name="Starkenburg S.R."/>
        </authorList>
    </citation>
    <scope>NUCLEOTIDE SEQUENCE [LARGE SCALE GENOMIC DNA]</scope>
    <source>
        <strain evidence="3 4">DOE0152z</strain>
    </source>
</reference>
<dbReference type="EMBL" id="CP126213">
    <property type="protein sequence ID" value="WIA15401.1"/>
    <property type="molecule type" value="Genomic_DNA"/>
</dbReference>
<proteinExistence type="predicted"/>
<dbReference type="Gene3D" id="1.10.3970.10">
    <property type="entry name" value="BSD domain"/>
    <property type="match status" value="1"/>
</dbReference>
<evidence type="ECO:0000259" key="2">
    <source>
        <dbReference type="PROSITE" id="PS50858"/>
    </source>
</evidence>